<dbReference type="SUPFAM" id="SSF54534">
    <property type="entry name" value="FKBP-like"/>
    <property type="match status" value="1"/>
</dbReference>
<keyword evidence="4" id="KW-0413">Isomerase</keyword>
<protein>
    <submittedName>
        <fullName evidence="4">Peptidyl-prolyl cis-trans isomerase</fullName>
    </submittedName>
</protein>
<proteinExistence type="predicted"/>
<reference evidence="4" key="1">
    <citation type="journal article" date="2021" name="PeerJ">
        <title>Extensive microbial diversity within the chicken gut microbiome revealed by metagenomics and culture.</title>
        <authorList>
            <person name="Gilroy R."/>
            <person name="Ravi A."/>
            <person name="Getino M."/>
            <person name="Pursley I."/>
            <person name="Horton D.L."/>
            <person name="Alikhan N.F."/>
            <person name="Baker D."/>
            <person name="Gharbi K."/>
            <person name="Hall N."/>
            <person name="Watson M."/>
            <person name="Adriaenssens E.M."/>
            <person name="Foster-Nyarko E."/>
            <person name="Jarju S."/>
            <person name="Secka A."/>
            <person name="Antonio M."/>
            <person name="Oren A."/>
            <person name="Chaudhuri R.R."/>
            <person name="La Ragione R."/>
            <person name="Hildebrand F."/>
            <person name="Pallen M.J."/>
        </authorList>
    </citation>
    <scope>NUCLEOTIDE SEQUENCE</scope>
    <source>
        <strain evidence="4">ChiSxjej1B13-11762</strain>
    </source>
</reference>
<gene>
    <name evidence="4" type="ORF">H9873_01090</name>
</gene>
<feature type="chain" id="PRO_5039425074" evidence="2">
    <location>
        <begin position="22"/>
        <end position="356"/>
    </location>
</feature>
<organism evidence="4 5">
    <name type="scientific">Candidatus Dorea gallistercoris</name>
    <dbReference type="NCBI Taxonomy" id="2838542"/>
    <lineage>
        <taxon>Bacteria</taxon>
        <taxon>Bacillati</taxon>
        <taxon>Bacillota</taxon>
        <taxon>Clostridia</taxon>
        <taxon>Lachnospirales</taxon>
        <taxon>Lachnospiraceae</taxon>
        <taxon>Dorea</taxon>
    </lineage>
</organism>
<feature type="region of interest" description="Disordered" evidence="1">
    <location>
        <begin position="333"/>
        <end position="356"/>
    </location>
</feature>
<evidence type="ECO:0000313" key="4">
    <source>
        <dbReference type="EMBL" id="HIW82910.1"/>
    </source>
</evidence>
<name>A0A9D1R8P8_9FIRM</name>
<comment type="caution">
    <text evidence="4">The sequence shown here is derived from an EMBL/GenBank/DDBJ whole genome shotgun (WGS) entry which is preliminary data.</text>
</comment>
<reference evidence="4" key="2">
    <citation type="submission" date="2021-04" db="EMBL/GenBank/DDBJ databases">
        <authorList>
            <person name="Gilroy R."/>
        </authorList>
    </citation>
    <scope>NUCLEOTIDE SEQUENCE</scope>
    <source>
        <strain evidence="4">ChiSxjej1B13-11762</strain>
    </source>
</reference>
<dbReference type="EMBL" id="DXGF01000023">
    <property type="protein sequence ID" value="HIW82910.1"/>
    <property type="molecule type" value="Genomic_DNA"/>
</dbReference>
<sequence>MKKKAVILLMAAMLTAGGLTGCGSLDEDAVAVSVNGSELTADVANFYARYMQAEYETYYGAYMGDDMWNTEAEEGETYEESVKNAARESLEVMLLCEEHMGDYEVSLSDGEKEEISKLAQEFSEANSLEDKEKISGSTETAERVLTLMAIQSKVQEAIQAGADTEVSDEEAAQKAMQYAFFSYTTTDDSGAVQDLTEEEKAAAKENAEAFLQSVQGGADFAQAAEEYGGEVTEDTFDSDSNVPSEEVVDEADQLGEGENTGVIETDAGCYVVKVTSLFDEEATETRKQQIVTERQTQLYEDTTQGWLDDADIEEHDSVWRKIDFNDLSVTIKQSSEEPYADAVQTDDQAQQEEEAE</sequence>
<accession>A0A9D1R8P8</accession>
<dbReference type="PROSITE" id="PS51257">
    <property type="entry name" value="PROKAR_LIPOPROTEIN"/>
    <property type="match status" value="1"/>
</dbReference>
<evidence type="ECO:0000256" key="1">
    <source>
        <dbReference type="SAM" id="MobiDB-lite"/>
    </source>
</evidence>
<feature type="domain" description="PpiC" evidence="3">
    <location>
        <begin position="197"/>
        <end position="279"/>
    </location>
</feature>
<evidence type="ECO:0000256" key="2">
    <source>
        <dbReference type="SAM" id="SignalP"/>
    </source>
</evidence>
<dbReference type="InterPro" id="IPR000297">
    <property type="entry name" value="PPIase_PpiC"/>
</dbReference>
<evidence type="ECO:0000259" key="3">
    <source>
        <dbReference type="Pfam" id="PF13145"/>
    </source>
</evidence>
<dbReference type="InterPro" id="IPR046357">
    <property type="entry name" value="PPIase_dom_sf"/>
</dbReference>
<dbReference type="AlphaFoldDB" id="A0A9D1R8P8"/>
<keyword evidence="2" id="KW-0732">Signal</keyword>
<feature type="signal peptide" evidence="2">
    <location>
        <begin position="1"/>
        <end position="21"/>
    </location>
</feature>
<dbReference type="Pfam" id="PF13145">
    <property type="entry name" value="Rotamase_2"/>
    <property type="match status" value="1"/>
</dbReference>
<dbReference type="Proteomes" id="UP000824263">
    <property type="component" value="Unassembled WGS sequence"/>
</dbReference>
<dbReference type="Gene3D" id="3.10.50.40">
    <property type="match status" value="1"/>
</dbReference>
<dbReference type="GO" id="GO:0003755">
    <property type="term" value="F:peptidyl-prolyl cis-trans isomerase activity"/>
    <property type="evidence" value="ECO:0007669"/>
    <property type="project" value="InterPro"/>
</dbReference>
<evidence type="ECO:0000313" key="5">
    <source>
        <dbReference type="Proteomes" id="UP000824263"/>
    </source>
</evidence>